<name>A0A8K1ZVN4_9CYAN</name>
<dbReference type="EMBL" id="WVIC01000008">
    <property type="protein sequence ID" value="NCJ05969.1"/>
    <property type="molecule type" value="Genomic_DNA"/>
</dbReference>
<accession>A0A8K1ZVN4</accession>
<evidence type="ECO:0000256" key="1">
    <source>
        <dbReference type="SAM" id="Phobius"/>
    </source>
</evidence>
<keyword evidence="1" id="KW-1133">Transmembrane helix</keyword>
<dbReference type="Proteomes" id="UP000607397">
    <property type="component" value="Unassembled WGS sequence"/>
</dbReference>
<keyword evidence="3" id="KW-1185">Reference proteome</keyword>
<reference evidence="2" key="1">
    <citation type="submission" date="2019-12" db="EMBL/GenBank/DDBJ databases">
        <title>High-Quality draft genome sequences of three cyanobacteria isolated from the limestone walls of the Old Cathedral of Coimbra.</title>
        <authorList>
            <person name="Tiago I."/>
            <person name="Soares F."/>
            <person name="Portugal A."/>
        </authorList>
    </citation>
    <scope>NUCLEOTIDE SEQUENCE [LARGE SCALE GENOMIC DNA]</scope>
    <source>
        <strain evidence="2">C</strain>
    </source>
</reference>
<sequence length="128" mass="14219">MKFIQSVIGVFLGTIVLVAGVSGIAYLMLRDLITPPERPVFANEPDPQQEAEIIPAPPAVPYDAVVIYENGLLLRDRPAQDATTLVALEFREAVEILEFSDDQKWQRVRAKLDNQEGWVSAGNTQRAE</sequence>
<comment type="caution">
    <text evidence="2">The sequence shown here is derived from an EMBL/GenBank/DDBJ whole genome shotgun (WGS) entry which is preliminary data.</text>
</comment>
<protein>
    <submittedName>
        <fullName evidence="2">SH3 domain-containing protein</fullName>
    </submittedName>
</protein>
<keyword evidence="1" id="KW-0472">Membrane</keyword>
<gene>
    <name evidence="2" type="ORF">GS597_05475</name>
</gene>
<dbReference type="Gene3D" id="2.30.30.40">
    <property type="entry name" value="SH3 Domains"/>
    <property type="match status" value="1"/>
</dbReference>
<evidence type="ECO:0000313" key="3">
    <source>
        <dbReference type="Proteomes" id="UP000607397"/>
    </source>
</evidence>
<dbReference type="AlphaFoldDB" id="A0A8K1ZVN4"/>
<dbReference type="RefSeq" id="WP_161824445.1">
    <property type="nucleotide sequence ID" value="NZ_WVIC01000008.1"/>
</dbReference>
<keyword evidence="1" id="KW-0812">Transmembrane</keyword>
<organism evidence="2 3">
    <name type="scientific">Petrachloros mirabilis ULC683</name>
    <dbReference type="NCBI Taxonomy" id="2781853"/>
    <lineage>
        <taxon>Bacteria</taxon>
        <taxon>Bacillati</taxon>
        <taxon>Cyanobacteriota</taxon>
        <taxon>Cyanophyceae</taxon>
        <taxon>Synechococcales</taxon>
        <taxon>Petrachlorosaceae</taxon>
        <taxon>Petrachloros</taxon>
        <taxon>Petrachloros mirabilis</taxon>
    </lineage>
</organism>
<evidence type="ECO:0000313" key="2">
    <source>
        <dbReference type="EMBL" id="NCJ05969.1"/>
    </source>
</evidence>
<proteinExistence type="predicted"/>
<feature type="transmembrane region" description="Helical" evidence="1">
    <location>
        <begin position="6"/>
        <end position="29"/>
    </location>
</feature>